<dbReference type="GO" id="GO:0016779">
    <property type="term" value="F:nucleotidyltransferase activity"/>
    <property type="evidence" value="ECO:0007669"/>
    <property type="project" value="UniProtKB-KW"/>
</dbReference>
<comment type="caution">
    <text evidence="4">The sequence shown here is derived from an EMBL/GenBank/DDBJ whole genome shotgun (WGS) entry which is preliminary data.</text>
</comment>
<organism evidence="4 5">
    <name type="scientific">Clostridium perfringens</name>
    <dbReference type="NCBI Taxonomy" id="1502"/>
    <lineage>
        <taxon>Bacteria</taxon>
        <taxon>Bacillati</taxon>
        <taxon>Bacillota</taxon>
        <taxon>Clostridia</taxon>
        <taxon>Eubacteriales</taxon>
        <taxon>Clostridiaceae</taxon>
        <taxon>Clostridium</taxon>
    </lineage>
</organism>
<accession>A0AAW9IFR1</accession>
<keyword evidence="2" id="KW-0548">Nucleotidyltransferase</keyword>
<dbReference type="EMBL" id="WNVC01000523">
    <property type="protein sequence ID" value="MDZ5000640.1"/>
    <property type="molecule type" value="Genomic_DNA"/>
</dbReference>
<name>A0AAW9IFR1_CLOPF</name>
<feature type="domain" description="MobA-like NTP transferase" evidence="3">
    <location>
        <begin position="18"/>
        <end position="100"/>
    </location>
</feature>
<dbReference type="SUPFAM" id="SSF53448">
    <property type="entry name" value="Nucleotide-diphospho-sugar transferases"/>
    <property type="match status" value="1"/>
</dbReference>
<protein>
    <submittedName>
        <fullName evidence="4">NTP transferase domain-containing protein</fullName>
    </submittedName>
</protein>
<reference evidence="4" key="1">
    <citation type="submission" date="2019-11" db="EMBL/GenBank/DDBJ databases">
        <title>Characterization of Clostridium perfringens isolates from swine manure treated agricultural soils.</title>
        <authorList>
            <person name="Wushke S.T."/>
        </authorList>
    </citation>
    <scope>NUCLEOTIDE SEQUENCE</scope>
    <source>
        <strain evidence="4">X26</strain>
    </source>
</reference>
<feature type="non-terminal residue" evidence="4">
    <location>
        <position position="130"/>
    </location>
</feature>
<dbReference type="Pfam" id="PF12804">
    <property type="entry name" value="NTP_transf_3"/>
    <property type="match status" value="1"/>
</dbReference>
<evidence type="ECO:0000256" key="2">
    <source>
        <dbReference type="ARBA" id="ARBA00022695"/>
    </source>
</evidence>
<evidence type="ECO:0000256" key="1">
    <source>
        <dbReference type="ARBA" id="ARBA00022679"/>
    </source>
</evidence>
<evidence type="ECO:0000259" key="3">
    <source>
        <dbReference type="Pfam" id="PF12804"/>
    </source>
</evidence>
<keyword evidence="1 4" id="KW-0808">Transferase</keyword>
<gene>
    <name evidence="4" type="ORF">GNF79_16540</name>
</gene>
<dbReference type="PANTHER" id="PTHR43584:SF5">
    <property type="entry name" value="PROTEIN LICC"/>
    <property type="match status" value="1"/>
</dbReference>
<dbReference type="Proteomes" id="UP001291306">
    <property type="component" value="Unassembled WGS sequence"/>
</dbReference>
<sequence length="130" mass="15101">MEVIMESNEFNKNKVDNAIIMAAGLSSRFAPLSFERPKGLLEVKGEILIERQIKQLQEAGITDITIVVGYMKESFYYLKDKFNVEIVVNNDYNKRNNNSTLYLVREKLKNTYICSSDNYFTKNVFESHVE</sequence>
<dbReference type="Gene3D" id="3.90.550.10">
    <property type="entry name" value="Spore Coat Polysaccharide Biosynthesis Protein SpsA, Chain A"/>
    <property type="match status" value="1"/>
</dbReference>
<evidence type="ECO:0000313" key="4">
    <source>
        <dbReference type="EMBL" id="MDZ5000640.1"/>
    </source>
</evidence>
<proteinExistence type="predicted"/>
<dbReference type="InterPro" id="IPR025877">
    <property type="entry name" value="MobA-like_NTP_Trfase"/>
</dbReference>
<dbReference type="AlphaFoldDB" id="A0AAW9IFR1"/>
<dbReference type="InterPro" id="IPR050065">
    <property type="entry name" value="GlmU-like"/>
</dbReference>
<dbReference type="PANTHER" id="PTHR43584">
    <property type="entry name" value="NUCLEOTIDYL TRANSFERASE"/>
    <property type="match status" value="1"/>
</dbReference>
<dbReference type="InterPro" id="IPR029044">
    <property type="entry name" value="Nucleotide-diphossugar_trans"/>
</dbReference>
<evidence type="ECO:0000313" key="5">
    <source>
        <dbReference type="Proteomes" id="UP001291306"/>
    </source>
</evidence>